<reference evidence="2" key="1">
    <citation type="submission" date="2023-07" db="EMBL/GenBank/DDBJ databases">
        <authorList>
            <person name="Kim M.K."/>
        </authorList>
    </citation>
    <scope>NUCLEOTIDE SEQUENCE</scope>
    <source>
        <strain evidence="2">M29</strain>
    </source>
</reference>
<comment type="caution">
    <text evidence="2">The sequence shown here is derived from an EMBL/GenBank/DDBJ whole genome shotgun (WGS) entry which is preliminary data.</text>
</comment>
<evidence type="ECO:0000256" key="1">
    <source>
        <dbReference type="SAM" id="SignalP"/>
    </source>
</evidence>
<feature type="chain" id="PRO_5047099679" evidence="1">
    <location>
        <begin position="30"/>
        <end position="324"/>
    </location>
</feature>
<name>A0ABT9A863_9BACT</name>
<organism evidence="2 3">
    <name type="scientific">Hymenobacter mellowenesis</name>
    <dbReference type="NCBI Taxonomy" id="3063995"/>
    <lineage>
        <taxon>Bacteria</taxon>
        <taxon>Pseudomonadati</taxon>
        <taxon>Bacteroidota</taxon>
        <taxon>Cytophagia</taxon>
        <taxon>Cytophagales</taxon>
        <taxon>Hymenobacteraceae</taxon>
        <taxon>Hymenobacter</taxon>
    </lineage>
</organism>
<gene>
    <name evidence="2" type="ORF">Q5H92_06650</name>
</gene>
<keyword evidence="3" id="KW-1185">Reference proteome</keyword>
<evidence type="ECO:0000313" key="3">
    <source>
        <dbReference type="Proteomes" id="UP001167796"/>
    </source>
</evidence>
<evidence type="ECO:0000313" key="2">
    <source>
        <dbReference type="EMBL" id="MDO7846027.1"/>
    </source>
</evidence>
<dbReference type="Proteomes" id="UP001167796">
    <property type="component" value="Unassembled WGS sequence"/>
</dbReference>
<protein>
    <submittedName>
        <fullName evidence="2">Membrane-binding protein</fullName>
    </submittedName>
</protein>
<keyword evidence="1" id="KW-0732">Signal</keyword>
<sequence length="324" mass="34984">MTFFPRLFSRLAASLLALPLALAAPAAQAQTAPAPTDVIREITDAVGLKARFELRSTREVDNAAAVVYDGKRYLLYNPDFLNEINRAGHTDWAGISILAHEMGHHLNGHTLRGGGSQPADELEADEFSGFVLRKLGASLAQAQAAMATVPDDGGSATHPGRAPRLVAIGQGWQRAQGQIVASARTTAPSAAPAVVAASRPQAAARPSYDSNSVRLFPTVQTDNDDSDSREMVAVNQTSGDAVRLVAQLTFRNDPSRRYYLTNGLKVVRVDDEDNAEVVGRVSRTTSETFPYVLTDTQQRRLFITARGDVYDKAGQRVAKMHDNM</sequence>
<feature type="signal peptide" evidence="1">
    <location>
        <begin position="1"/>
        <end position="29"/>
    </location>
</feature>
<dbReference type="RefSeq" id="WP_305010716.1">
    <property type="nucleotide sequence ID" value="NZ_JAUQSX010000003.1"/>
</dbReference>
<proteinExistence type="predicted"/>
<dbReference type="EMBL" id="JAUQSX010000003">
    <property type="protein sequence ID" value="MDO7846027.1"/>
    <property type="molecule type" value="Genomic_DNA"/>
</dbReference>
<accession>A0ABT9A863</accession>